<name>A0A1J5P277_9ZZZZ</name>
<protein>
    <submittedName>
        <fullName evidence="2">Uncharacterized protein</fullName>
    </submittedName>
</protein>
<feature type="region of interest" description="Disordered" evidence="1">
    <location>
        <begin position="1"/>
        <end position="55"/>
    </location>
</feature>
<feature type="region of interest" description="Disordered" evidence="1">
    <location>
        <begin position="108"/>
        <end position="128"/>
    </location>
</feature>
<accession>A0A1J5P277</accession>
<organism evidence="2">
    <name type="scientific">mine drainage metagenome</name>
    <dbReference type="NCBI Taxonomy" id="410659"/>
    <lineage>
        <taxon>unclassified sequences</taxon>
        <taxon>metagenomes</taxon>
        <taxon>ecological metagenomes</taxon>
    </lineage>
</organism>
<dbReference type="EMBL" id="MLJW01007878">
    <property type="protein sequence ID" value="OIQ64736.1"/>
    <property type="molecule type" value="Genomic_DNA"/>
</dbReference>
<dbReference type="AlphaFoldDB" id="A0A1J5P277"/>
<evidence type="ECO:0000313" key="2">
    <source>
        <dbReference type="EMBL" id="OIQ64736.1"/>
    </source>
</evidence>
<comment type="caution">
    <text evidence="2">The sequence shown here is derived from an EMBL/GenBank/DDBJ whole genome shotgun (WGS) entry which is preliminary data.</text>
</comment>
<gene>
    <name evidence="2" type="ORF">GALL_537120</name>
</gene>
<proteinExistence type="predicted"/>
<reference evidence="2" key="1">
    <citation type="submission" date="2016-10" db="EMBL/GenBank/DDBJ databases">
        <title>Sequence of Gallionella enrichment culture.</title>
        <authorList>
            <person name="Poehlein A."/>
            <person name="Muehling M."/>
            <person name="Daniel R."/>
        </authorList>
    </citation>
    <scope>NUCLEOTIDE SEQUENCE</scope>
</reference>
<sequence length="180" mass="19212">MSVAAVGNSSRERKPACRPEAAMARAIASPRPGWRGTITVNSDGKNPESVRCASSNISSSPGCVDAATITGRPRVTDINRSSLAKSAGGAGTSSFRLPVMTTLRLPSAAKRSASTRDCARQTSNRPSSAEIVPLTLRQRGNERCDIRPLISTIGRRRDALDRIRLGHRSDSMNSARLGRQ</sequence>
<evidence type="ECO:0000256" key="1">
    <source>
        <dbReference type="SAM" id="MobiDB-lite"/>
    </source>
</evidence>